<dbReference type="InterPro" id="IPR013022">
    <property type="entry name" value="Xyl_isomerase-like_TIM-brl"/>
</dbReference>
<organism evidence="3 4">
    <name type="scientific">Brevifollis gellanilyticus</name>
    <dbReference type="NCBI Taxonomy" id="748831"/>
    <lineage>
        <taxon>Bacteria</taxon>
        <taxon>Pseudomonadati</taxon>
        <taxon>Verrucomicrobiota</taxon>
        <taxon>Verrucomicrobiia</taxon>
        <taxon>Verrucomicrobiales</taxon>
        <taxon>Verrucomicrobiaceae</taxon>
    </lineage>
</organism>
<dbReference type="AlphaFoldDB" id="A0A512MH30"/>
<protein>
    <submittedName>
        <fullName evidence="3">Xylose isomerase</fullName>
    </submittedName>
</protein>
<keyword evidence="3" id="KW-0413">Isomerase</keyword>
<feature type="chain" id="PRO_5021858960" evidence="1">
    <location>
        <begin position="20"/>
        <end position="281"/>
    </location>
</feature>
<evidence type="ECO:0000256" key="1">
    <source>
        <dbReference type="SAM" id="SignalP"/>
    </source>
</evidence>
<keyword evidence="4" id="KW-1185">Reference proteome</keyword>
<proteinExistence type="predicted"/>
<evidence type="ECO:0000259" key="2">
    <source>
        <dbReference type="Pfam" id="PF01261"/>
    </source>
</evidence>
<dbReference type="InterPro" id="IPR036237">
    <property type="entry name" value="Xyl_isomerase-like_sf"/>
</dbReference>
<reference evidence="3 4" key="1">
    <citation type="submission" date="2019-07" db="EMBL/GenBank/DDBJ databases">
        <title>Whole genome shotgun sequence of Brevifollis gellanilyticus NBRC 108608.</title>
        <authorList>
            <person name="Hosoyama A."/>
            <person name="Uohara A."/>
            <person name="Ohji S."/>
            <person name="Ichikawa N."/>
        </authorList>
    </citation>
    <scope>NUCLEOTIDE SEQUENCE [LARGE SCALE GENOMIC DNA]</scope>
    <source>
        <strain evidence="3 4">NBRC 108608</strain>
    </source>
</reference>
<dbReference type="PANTHER" id="PTHR12110:SF41">
    <property type="entry name" value="INOSOSE DEHYDRATASE"/>
    <property type="match status" value="1"/>
</dbReference>
<dbReference type="EMBL" id="BKAG01000068">
    <property type="protein sequence ID" value="GEP46035.1"/>
    <property type="molecule type" value="Genomic_DNA"/>
</dbReference>
<dbReference type="OrthoDB" id="9798407at2"/>
<sequence>MKTILSLFLVLATAASALADGAFTGTTGLQLYSLRNQFKLRGVPWTLDRVKSFGITEVELAGTYNLSPEEFKKELDQRGLIPVSGHFPYGRLKTDLDKVVSEAKTLGLKYAGCAWIDHKESFDEAECQDAIATFNKAGEALAAAGITFFYHCHGYEFEKHADGTLMDVLIKGTKPEFVSYEMDVLWVIFPGQDPAALLEKYPTRWKLMHLKDLKKGVATGSLSGGTDVKNDVTLGTGQMNWPSIFTAAQKVGVKHFFIEDESPTSEDQIPNSLSFLKNLKW</sequence>
<comment type="caution">
    <text evidence="3">The sequence shown here is derived from an EMBL/GenBank/DDBJ whole genome shotgun (WGS) entry which is preliminary data.</text>
</comment>
<dbReference type="InterPro" id="IPR050312">
    <property type="entry name" value="IolE/XylAMocC-like"/>
</dbReference>
<evidence type="ECO:0000313" key="3">
    <source>
        <dbReference type="EMBL" id="GEP46035.1"/>
    </source>
</evidence>
<name>A0A512MH30_9BACT</name>
<dbReference type="RefSeq" id="WP_146855534.1">
    <property type="nucleotide sequence ID" value="NZ_BKAG01000068.1"/>
</dbReference>
<dbReference type="Proteomes" id="UP000321577">
    <property type="component" value="Unassembled WGS sequence"/>
</dbReference>
<evidence type="ECO:0000313" key="4">
    <source>
        <dbReference type="Proteomes" id="UP000321577"/>
    </source>
</evidence>
<keyword evidence="1" id="KW-0732">Signal</keyword>
<dbReference type="SUPFAM" id="SSF51658">
    <property type="entry name" value="Xylose isomerase-like"/>
    <property type="match status" value="1"/>
</dbReference>
<dbReference type="PANTHER" id="PTHR12110">
    <property type="entry name" value="HYDROXYPYRUVATE ISOMERASE"/>
    <property type="match status" value="1"/>
</dbReference>
<feature type="signal peptide" evidence="1">
    <location>
        <begin position="1"/>
        <end position="19"/>
    </location>
</feature>
<accession>A0A512MH30</accession>
<dbReference type="GO" id="GO:0016853">
    <property type="term" value="F:isomerase activity"/>
    <property type="evidence" value="ECO:0007669"/>
    <property type="project" value="UniProtKB-KW"/>
</dbReference>
<dbReference type="Pfam" id="PF01261">
    <property type="entry name" value="AP_endonuc_2"/>
    <property type="match status" value="1"/>
</dbReference>
<gene>
    <name evidence="3" type="ORF">BGE01nite_53260</name>
</gene>
<dbReference type="Gene3D" id="3.20.20.150">
    <property type="entry name" value="Divalent-metal-dependent TIM barrel enzymes"/>
    <property type="match status" value="1"/>
</dbReference>
<feature type="domain" description="Xylose isomerase-like TIM barrel" evidence="2">
    <location>
        <begin position="47"/>
        <end position="278"/>
    </location>
</feature>